<evidence type="ECO:0000313" key="1">
    <source>
        <dbReference type="EMBL" id="AXC36538.1"/>
    </source>
</evidence>
<organism evidence="1 2">
    <name type="scientific">Pseudomonas phage phCDa</name>
    <dbReference type="NCBI Taxonomy" id="2268587"/>
    <lineage>
        <taxon>Viruses</taxon>
        <taxon>Duplodnaviria</taxon>
        <taxon>Heunggongvirae</taxon>
        <taxon>Uroviricota</taxon>
        <taxon>Caudoviricetes</taxon>
        <taxon>Schitoviridae</taxon>
        <taxon>Shizishanvirus</taxon>
        <taxon>Shizishanvirus phCDa</taxon>
    </lineage>
</organism>
<name>A0A2Z5HA96_9CAUD</name>
<protein>
    <submittedName>
        <fullName evidence="1">Uncharacterized protein</fullName>
    </submittedName>
</protein>
<reference evidence="1 2" key="1">
    <citation type="submission" date="2018-05" db="EMBL/GenBank/DDBJ databases">
        <title>Genomic characterization of a novel Pseudomonas phage phCDa.</title>
        <authorList>
            <person name="Chen C."/>
            <person name="Lu D."/>
            <person name="Wang J."/>
            <person name="Fu R."/>
        </authorList>
    </citation>
    <scope>NUCLEOTIDE SEQUENCE [LARGE SCALE GENOMIC DNA]</scope>
</reference>
<dbReference type="EMBL" id="MH382836">
    <property type="protein sequence ID" value="AXC36538.1"/>
    <property type="molecule type" value="Genomic_DNA"/>
</dbReference>
<evidence type="ECO:0000313" key="2">
    <source>
        <dbReference type="Proteomes" id="UP000252224"/>
    </source>
</evidence>
<proteinExistence type="predicted"/>
<dbReference type="Proteomes" id="UP000252224">
    <property type="component" value="Segment"/>
</dbReference>
<keyword evidence="2" id="KW-1185">Reference proteome</keyword>
<accession>A0A2Z5HA96</accession>
<sequence length="161" mass="18297">MNLQDEYPNLAASLGQSGTDRVNMHLQRDYAPSSNRVRFLHNPHHQRFAFFKRLGDNPLIENIVTGVCTLDHGSGGNLSPTRLFVVLSYMESISSEHLASVLCLSDRQARRYMAAAKLVILRMTKHLAPRVLVRHEPSLAELRRLHQLKKETVHAVQHECP</sequence>
<gene>
    <name evidence="1" type="ORF">phCDa_94</name>
</gene>